<keyword evidence="2" id="KW-1185">Reference proteome</keyword>
<dbReference type="AlphaFoldDB" id="A0A1M6ME65"/>
<dbReference type="EMBL" id="FQZE01000032">
    <property type="protein sequence ID" value="SHJ81761.1"/>
    <property type="molecule type" value="Genomic_DNA"/>
</dbReference>
<evidence type="ECO:0000313" key="2">
    <source>
        <dbReference type="Proteomes" id="UP000184050"/>
    </source>
</evidence>
<dbReference type="STRING" id="1168035.SAMN05444280_13230"/>
<proteinExistence type="predicted"/>
<evidence type="ECO:0000313" key="1">
    <source>
        <dbReference type="EMBL" id="SHJ81761.1"/>
    </source>
</evidence>
<name>A0A1M6ME65_9BACT</name>
<accession>A0A1M6ME65</accession>
<sequence>MLKLGLIGDIKQLEPYAKKLEKQKDIHIAGKSSAGTNTDIGNFHFSIPEFNRIELIERADALLINRFSLLPFDLLSTIVKKRKHIFAAEYPGLPVEKCRQIANLATEAQTVIQIINPFYYLPAVQWLNHNLKKPAFIDISYFNNEPEISQPLIALLLMLKDITGTLPKKIGAVSFHSAENKTEFKNVRLEFGDASAVNLNFGSANAASEFKLKAWTAGQVVSFDFKTRHYACNNSSIDTSPFKNISETGNFSQGISNTSRNLTGIEDYLSVLQAVEKINLKLDQFSISQTR</sequence>
<evidence type="ECO:0008006" key="3">
    <source>
        <dbReference type="Google" id="ProtNLM"/>
    </source>
</evidence>
<reference evidence="1 2" key="1">
    <citation type="submission" date="2016-11" db="EMBL/GenBank/DDBJ databases">
        <authorList>
            <person name="Jaros S."/>
            <person name="Januszkiewicz K."/>
            <person name="Wedrychowicz H."/>
        </authorList>
    </citation>
    <scope>NUCLEOTIDE SEQUENCE [LARGE SCALE GENOMIC DNA]</scope>
    <source>
        <strain evidence="1 2">DSM 27063</strain>
    </source>
</reference>
<dbReference type="Proteomes" id="UP000184050">
    <property type="component" value="Unassembled WGS sequence"/>
</dbReference>
<protein>
    <recommendedName>
        <fullName evidence="3">Gfo/Idh/MocA-like oxidoreductase N-terminal domain-containing protein</fullName>
    </recommendedName>
</protein>
<dbReference type="RefSeq" id="WP_073172412.1">
    <property type="nucleotide sequence ID" value="NZ_FQZE01000032.1"/>
</dbReference>
<gene>
    <name evidence="1" type="ORF">SAMN05444280_13230</name>
</gene>
<organism evidence="1 2">
    <name type="scientific">Tangfeifania diversioriginum</name>
    <dbReference type="NCBI Taxonomy" id="1168035"/>
    <lineage>
        <taxon>Bacteria</taxon>
        <taxon>Pseudomonadati</taxon>
        <taxon>Bacteroidota</taxon>
        <taxon>Bacteroidia</taxon>
        <taxon>Marinilabiliales</taxon>
        <taxon>Prolixibacteraceae</taxon>
        <taxon>Tangfeifania</taxon>
    </lineage>
</organism>
<dbReference type="OrthoDB" id="1116596at2"/>